<dbReference type="AlphaFoldDB" id="A0A2Z6DVX2"/>
<gene>
    <name evidence="2" type="ORF">HPTL_0294</name>
</gene>
<dbReference type="Pfam" id="PF13098">
    <property type="entry name" value="Thioredoxin_2"/>
    <property type="match status" value="1"/>
</dbReference>
<evidence type="ECO:0000313" key="2">
    <source>
        <dbReference type="EMBL" id="BBD76562.1"/>
    </source>
</evidence>
<sequence length="157" mass="17655">MLFLIVSPAFAAPTEPISKTHTEIPPATDLAADGAWSKTTRKPILLYFERRECPYCVRAQRYLESVAQSRRDRARFRRIEADRADLPLIDFQGNPTHHAAFARVMKGTLTPTVMVVDGDGKPLAPPLIGLPDESFYSYYLEQLIEDGEAQLQHAANR</sequence>
<dbReference type="EMBL" id="AP018558">
    <property type="protein sequence ID" value="BBD76562.1"/>
    <property type="molecule type" value="Genomic_DNA"/>
</dbReference>
<evidence type="ECO:0000259" key="1">
    <source>
        <dbReference type="PROSITE" id="PS51352"/>
    </source>
</evidence>
<dbReference type="KEGG" id="htl:HPTL_0294"/>
<keyword evidence="3" id="KW-1185">Reference proteome</keyword>
<dbReference type="Gene3D" id="3.40.30.10">
    <property type="entry name" value="Glutaredoxin"/>
    <property type="match status" value="1"/>
</dbReference>
<dbReference type="PROSITE" id="PS51352">
    <property type="entry name" value="THIOREDOXIN_2"/>
    <property type="match status" value="1"/>
</dbReference>
<dbReference type="SUPFAM" id="SSF52833">
    <property type="entry name" value="Thioredoxin-like"/>
    <property type="match status" value="1"/>
</dbReference>
<dbReference type="InterPro" id="IPR013766">
    <property type="entry name" value="Thioredoxin_domain"/>
</dbReference>
<name>A0A2Z6DVX2_HYDTE</name>
<dbReference type="InterPro" id="IPR012336">
    <property type="entry name" value="Thioredoxin-like_fold"/>
</dbReference>
<organism evidence="2 3">
    <name type="scientific">Hydrogenophilus thermoluteolus</name>
    <name type="common">Pseudomonas hydrogenothermophila</name>
    <dbReference type="NCBI Taxonomy" id="297"/>
    <lineage>
        <taxon>Bacteria</taxon>
        <taxon>Pseudomonadati</taxon>
        <taxon>Pseudomonadota</taxon>
        <taxon>Hydrogenophilia</taxon>
        <taxon>Hydrogenophilales</taxon>
        <taxon>Hydrogenophilaceae</taxon>
        <taxon>Hydrogenophilus</taxon>
    </lineage>
</organism>
<dbReference type="RefSeq" id="WP_170141237.1">
    <property type="nucleotide sequence ID" value="NZ_AP018558.1"/>
</dbReference>
<feature type="domain" description="Thioredoxin" evidence="1">
    <location>
        <begin position="18"/>
        <end position="145"/>
    </location>
</feature>
<evidence type="ECO:0000313" key="3">
    <source>
        <dbReference type="Proteomes" id="UP000262004"/>
    </source>
</evidence>
<dbReference type="InterPro" id="IPR036249">
    <property type="entry name" value="Thioredoxin-like_sf"/>
</dbReference>
<accession>A0A2Z6DVX2</accession>
<proteinExistence type="predicted"/>
<reference evidence="2 3" key="1">
    <citation type="submission" date="2018-04" db="EMBL/GenBank/DDBJ databases">
        <title>Complete genome sequence of Hydrogenophilus thermoluteolus TH-1.</title>
        <authorList>
            <person name="Arai H."/>
        </authorList>
    </citation>
    <scope>NUCLEOTIDE SEQUENCE [LARGE SCALE GENOMIC DNA]</scope>
    <source>
        <strain evidence="2 3">TH-1</strain>
    </source>
</reference>
<dbReference type="Proteomes" id="UP000262004">
    <property type="component" value="Chromosome"/>
</dbReference>
<protein>
    <submittedName>
        <fullName evidence="2">Thioredoxin-like protein</fullName>
    </submittedName>
</protein>